<organism evidence="2 3">
    <name type="scientific">Phyllosticta capitalensis</name>
    <dbReference type="NCBI Taxonomy" id="121624"/>
    <lineage>
        <taxon>Eukaryota</taxon>
        <taxon>Fungi</taxon>
        <taxon>Dikarya</taxon>
        <taxon>Ascomycota</taxon>
        <taxon>Pezizomycotina</taxon>
        <taxon>Dothideomycetes</taxon>
        <taxon>Dothideomycetes incertae sedis</taxon>
        <taxon>Botryosphaeriales</taxon>
        <taxon>Phyllostictaceae</taxon>
        <taxon>Phyllosticta</taxon>
    </lineage>
</organism>
<accession>A0ABR1YX88</accession>
<dbReference type="EMBL" id="JBBWRZ010000003">
    <property type="protein sequence ID" value="KAK8240751.1"/>
    <property type="molecule type" value="Genomic_DNA"/>
</dbReference>
<evidence type="ECO:0000313" key="2">
    <source>
        <dbReference type="EMBL" id="KAK8240751.1"/>
    </source>
</evidence>
<keyword evidence="3" id="KW-1185">Reference proteome</keyword>
<evidence type="ECO:0000256" key="1">
    <source>
        <dbReference type="SAM" id="MobiDB-lite"/>
    </source>
</evidence>
<name>A0ABR1YX88_9PEZI</name>
<gene>
    <name evidence="2" type="ORF">HDK90DRAFT_194343</name>
</gene>
<evidence type="ECO:0000313" key="3">
    <source>
        <dbReference type="Proteomes" id="UP001492380"/>
    </source>
</evidence>
<sequence>MAHHHVSRAAVERVIRYRCSISFLPVPPAATTPPASSQAVRPQVGALTSQSTRRGSHHSKNFVFTPTKHAPAAGPPSLAIPTTRPRLSQSSGKTLKSPAHALPYFDARRYLNLCTFQEPRSSTRHPPSQSRLFESTRARQLSAQTPTPADPRDAADALRRCSPPLVHLHYQLGGKDAPALTARSSAMDGVVLALGFPRAEEFFFRSDRKMHRQMDLDQFASSRPVLLPCCWRCHFKPFATLLTVAAVALRRGSVGWLCRASTSAFALFDVEECEAARRWASRLVPRCPCPMRQFDA</sequence>
<comment type="caution">
    <text evidence="2">The sequence shown here is derived from an EMBL/GenBank/DDBJ whole genome shotgun (WGS) entry which is preliminary data.</text>
</comment>
<dbReference type="Proteomes" id="UP001492380">
    <property type="component" value="Unassembled WGS sequence"/>
</dbReference>
<proteinExistence type="predicted"/>
<feature type="compositionally biased region" description="Polar residues" evidence="1">
    <location>
        <begin position="85"/>
        <end position="94"/>
    </location>
</feature>
<reference evidence="2 3" key="1">
    <citation type="submission" date="2024-04" db="EMBL/GenBank/DDBJ databases">
        <title>Phyllosticta paracitricarpa is synonymous to the EU quarantine fungus P. citricarpa based on phylogenomic analyses.</title>
        <authorList>
            <consortium name="Lawrence Berkeley National Laboratory"/>
            <person name="Van Ingen-Buijs V.A."/>
            <person name="Van Westerhoven A.C."/>
            <person name="Haridas S."/>
            <person name="Skiadas P."/>
            <person name="Martin F."/>
            <person name="Groenewald J.Z."/>
            <person name="Crous P.W."/>
            <person name="Seidl M.F."/>
        </authorList>
    </citation>
    <scope>NUCLEOTIDE SEQUENCE [LARGE SCALE GENOMIC DNA]</scope>
    <source>
        <strain evidence="2 3">CBS 123374</strain>
    </source>
</reference>
<feature type="region of interest" description="Disordered" evidence="1">
    <location>
        <begin position="30"/>
        <end position="95"/>
    </location>
</feature>
<protein>
    <submittedName>
        <fullName evidence="2">Uncharacterized protein</fullName>
    </submittedName>
</protein>